<evidence type="ECO:0000259" key="7">
    <source>
        <dbReference type="Pfam" id="PF00557"/>
    </source>
</evidence>
<dbReference type="KEGG" id="ngr:NAEGRDRAFT_48195"/>
<keyword evidence="4 5" id="KW-0378">Hydrolase</keyword>
<dbReference type="NCBIfam" id="TIGR00500">
    <property type="entry name" value="met_pdase_I"/>
    <property type="match status" value="1"/>
</dbReference>
<keyword evidence="1 5" id="KW-0031">Aminopeptidase</keyword>
<dbReference type="PANTHER" id="PTHR43330:SF8">
    <property type="entry name" value="METHIONINE AMINOPEPTIDASE 1D, MITOCHONDRIAL"/>
    <property type="match status" value="1"/>
</dbReference>
<evidence type="ECO:0000256" key="6">
    <source>
        <dbReference type="RuleBase" id="RU003653"/>
    </source>
</evidence>
<dbReference type="EMBL" id="GG738861">
    <property type="protein sequence ID" value="EFC45904.1"/>
    <property type="molecule type" value="Genomic_DNA"/>
</dbReference>
<comment type="catalytic activity">
    <reaction evidence="5 6">
        <text>Release of N-terminal amino acids, preferentially methionine, from peptides and arylamides.</text>
        <dbReference type="EC" id="3.4.11.18"/>
    </reaction>
</comment>
<dbReference type="SMR" id="D2VBG4"/>
<feature type="domain" description="Peptidase M24" evidence="7">
    <location>
        <begin position="117"/>
        <end position="363"/>
    </location>
</feature>
<dbReference type="OMA" id="MTENCLI"/>
<dbReference type="InParanoid" id="D2VBG4"/>
<gene>
    <name evidence="8" type="ORF">NAEGRDRAFT_48195</name>
</gene>
<feature type="binding site" evidence="5">
    <location>
        <position position="287"/>
    </location>
    <ligand>
        <name>a divalent metal cation</name>
        <dbReference type="ChEBI" id="CHEBI:60240"/>
        <label>2</label>
        <note>catalytic</note>
    </ligand>
</feature>
<evidence type="ECO:0000256" key="3">
    <source>
        <dbReference type="ARBA" id="ARBA00022723"/>
    </source>
</evidence>
<dbReference type="InterPro" id="IPR036005">
    <property type="entry name" value="Creatinase/aminopeptidase-like"/>
</dbReference>
<dbReference type="GeneID" id="8859016"/>
<sequence>MHKVKIRSPAAQFTNLFFRAAATTTRKVNKNQFIAAIVGKSSCLQKSTTSKVSPSDFLKTSSPYFTPDRMEEGAYEVVNSFREVDTEKIKVPPYFDKESWDYSMKLEIHNDEQDVNSIRRVTKLAGEVLRYAGSLVKEGVTTEEIDEKVFNYIIENGAYPSPLRYNKFPKSLCTSINEILVHGIPNTRALKYSDLINLDITVYLDGFHGDTSKTFIVGENEEKPDQPIKNEYKLLIQATREALWEGIKVCGPGVPLYKIGCAIDKYLSKFNETHGTSFKSSPDYVGHGIGREFHGLPQIVMVKNKYGKDFVGSDKMKPGMVFTIEPVILTGSTKSKTWKSDSWTITAKDGCVNAQFEHTIRIRATDKETMTENCLIGCEVLTLHDEYDKAMLQNILNIQSSDPEQAATVETTASDQ</sequence>
<dbReference type="eggNOG" id="KOG2738">
    <property type="taxonomic scope" value="Eukaryota"/>
</dbReference>
<feature type="binding site" evidence="5">
    <location>
        <position position="357"/>
    </location>
    <ligand>
        <name>a divalent metal cation</name>
        <dbReference type="ChEBI" id="CHEBI:60240"/>
        <label>2</label>
        <note>catalytic</note>
    </ligand>
</feature>
<feature type="binding site" evidence="5">
    <location>
        <position position="210"/>
    </location>
    <ligand>
        <name>a divalent metal cation</name>
        <dbReference type="ChEBI" id="CHEBI:60240"/>
        <label>2</label>
        <note>catalytic</note>
    </ligand>
</feature>
<protein>
    <recommendedName>
        <fullName evidence="6">Methionine aminopeptidase</fullName>
        <ecNumber evidence="6">3.4.11.18</ecNumber>
    </recommendedName>
</protein>
<feature type="binding site" evidence="5">
    <location>
        <position position="199"/>
    </location>
    <ligand>
        <name>a divalent metal cation</name>
        <dbReference type="ChEBI" id="CHEBI:60240"/>
        <label>1</label>
    </ligand>
</feature>
<evidence type="ECO:0000313" key="8">
    <source>
        <dbReference type="EMBL" id="EFC45904.1"/>
    </source>
</evidence>
<dbReference type="GO" id="GO:0006508">
    <property type="term" value="P:proteolysis"/>
    <property type="evidence" value="ECO:0007669"/>
    <property type="project" value="UniProtKB-KW"/>
</dbReference>
<feature type="binding site" evidence="5">
    <location>
        <position position="210"/>
    </location>
    <ligand>
        <name>a divalent metal cation</name>
        <dbReference type="ChEBI" id="CHEBI:60240"/>
        <label>1</label>
    </ligand>
</feature>
<comment type="cofactor">
    <cofactor evidence="5">
        <name>Co(2+)</name>
        <dbReference type="ChEBI" id="CHEBI:48828"/>
    </cofactor>
    <cofactor evidence="5">
        <name>Zn(2+)</name>
        <dbReference type="ChEBI" id="CHEBI:29105"/>
    </cofactor>
    <cofactor evidence="5">
        <name>Mn(2+)</name>
        <dbReference type="ChEBI" id="CHEBI:29035"/>
    </cofactor>
    <cofactor evidence="5">
        <name>Fe(2+)</name>
        <dbReference type="ChEBI" id="CHEBI:29033"/>
    </cofactor>
    <text evidence="5">Binds 2 divalent metal cations per subunit. Has a high-affinity and a low affinity metal-binding site. The true nature of the physiological cofactor is under debate. The enzyme is active with cobalt, zinc, manganese or divalent iron ions. Most likely, methionine aminopeptidases function as mononuclear Fe(2+)-metalloproteases under physiological conditions, and the catalytically relevant metal-binding site has been assigned to the histidine-containing high-affinity site.</text>
</comment>
<dbReference type="VEuPathDB" id="AmoebaDB:NAEGRDRAFT_48195"/>
<comment type="function">
    <text evidence="6">Cotranslationally removes the N-terminal methionine from nascent proteins. The N-terminal methionine is often cleaved when the second residue in the primary sequence is small and uncharged (Met-Ala-, Cys, Gly, Pro, Ser, Thr, or Val).</text>
</comment>
<accession>D2VBG4</accession>
<dbReference type="RefSeq" id="XP_002678648.1">
    <property type="nucleotide sequence ID" value="XM_002678602.1"/>
</dbReference>
<dbReference type="Proteomes" id="UP000006671">
    <property type="component" value="Unassembled WGS sequence"/>
</dbReference>
<dbReference type="InterPro" id="IPR001714">
    <property type="entry name" value="Pept_M24_MAP"/>
</dbReference>
<dbReference type="GO" id="GO:0004239">
    <property type="term" value="F:initiator methionyl aminopeptidase activity"/>
    <property type="evidence" value="ECO:0007669"/>
    <property type="project" value="UniProtKB-UniRule"/>
</dbReference>
<evidence type="ECO:0000313" key="9">
    <source>
        <dbReference type="Proteomes" id="UP000006671"/>
    </source>
</evidence>
<dbReference type="FunCoup" id="D2VBG4">
    <property type="interactions" value="509"/>
</dbReference>
<dbReference type="Pfam" id="PF00557">
    <property type="entry name" value="Peptidase_M24"/>
    <property type="match status" value="1"/>
</dbReference>
<dbReference type="CDD" id="cd01086">
    <property type="entry name" value="MetAP1"/>
    <property type="match status" value="1"/>
</dbReference>
<proteinExistence type="inferred from homology"/>
<dbReference type="PANTHER" id="PTHR43330">
    <property type="entry name" value="METHIONINE AMINOPEPTIDASE"/>
    <property type="match status" value="1"/>
</dbReference>
<dbReference type="STRING" id="5762.D2VBG4"/>
<dbReference type="GO" id="GO:0046872">
    <property type="term" value="F:metal ion binding"/>
    <property type="evidence" value="ECO:0007669"/>
    <property type="project" value="UniProtKB-UniRule"/>
</dbReference>
<feature type="binding site" evidence="5">
    <location>
        <position position="294"/>
    </location>
    <ligand>
        <name>substrate</name>
    </ligand>
</feature>
<dbReference type="OrthoDB" id="3209743at2759"/>
<evidence type="ECO:0000256" key="1">
    <source>
        <dbReference type="ARBA" id="ARBA00022438"/>
    </source>
</evidence>
<dbReference type="PRINTS" id="PR00599">
    <property type="entry name" value="MAPEPTIDASE"/>
</dbReference>
<dbReference type="InterPro" id="IPR002467">
    <property type="entry name" value="Pept_M24A_MAP1"/>
</dbReference>
<evidence type="ECO:0000256" key="5">
    <source>
        <dbReference type="HAMAP-Rule" id="MF_03174"/>
    </source>
</evidence>
<name>D2VBG4_NAEGR</name>
<evidence type="ECO:0000256" key="2">
    <source>
        <dbReference type="ARBA" id="ARBA00022670"/>
    </source>
</evidence>
<keyword evidence="3 5" id="KW-0479">Metal-binding</keyword>
<dbReference type="EC" id="3.4.11.18" evidence="6"/>
<organism evidence="9">
    <name type="scientific">Naegleria gruberi</name>
    <name type="common">Amoeba</name>
    <dbReference type="NCBI Taxonomy" id="5762"/>
    <lineage>
        <taxon>Eukaryota</taxon>
        <taxon>Discoba</taxon>
        <taxon>Heterolobosea</taxon>
        <taxon>Tetramitia</taxon>
        <taxon>Eutetramitia</taxon>
        <taxon>Vahlkampfiidae</taxon>
        <taxon>Naegleria</taxon>
    </lineage>
</organism>
<dbReference type="HAMAP" id="MF_01974">
    <property type="entry name" value="MetAP_1"/>
    <property type="match status" value="1"/>
</dbReference>
<reference evidence="8 9" key="1">
    <citation type="journal article" date="2010" name="Cell">
        <title>The genome of Naegleria gruberi illuminates early eukaryotic versatility.</title>
        <authorList>
            <person name="Fritz-Laylin L.K."/>
            <person name="Prochnik S.E."/>
            <person name="Ginger M.L."/>
            <person name="Dacks J.B."/>
            <person name="Carpenter M.L."/>
            <person name="Field M.C."/>
            <person name="Kuo A."/>
            <person name="Paredez A."/>
            <person name="Chapman J."/>
            <person name="Pham J."/>
            <person name="Shu S."/>
            <person name="Neupane R."/>
            <person name="Cipriano M."/>
            <person name="Mancuso J."/>
            <person name="Tu H."/>
            <person name="Salamov A."/>
            <person name="Lindquist E."/>
            <person name="Shapiro H."/>
            <person name="Lucas S."/>
            <person name="Grigoriev I.V."/>
            <person name="Cande W.Z."/>
            <person name="Fulton C."/>
            <person name="Rokhsar D.S."/>
            <person name="Dawson S.C."/>
        </authorList>
    </citation>
    <scope>NUCLEOTIDE SEQUENCE [LARGE SCALE GENOMIC DNA]</scope>
    <source>
        <strain evidence="8 9">NEG-M</strain>
    </source>
</reference>
<evidence type="ECO:0000256" key="4">
    <source>
        <dbReference type="ARBA" id="ARBA00022801"/>
    </source>
</evidence>
<dbReference type="AlphaFoldDB" id="D2VBG4"/>
<comment type="similarity">
    <text evidence="5">Belongs to the peptidase M24A family. Methionine aminopeptidase type 1 subfamily.</text>
</comment>
<dbReference type="SUPFAM" id="SSF55920">
    <property type="entry name" value="Creatinase/aminopeptidase"/>
    <property type="match status" value="1"/>
</dbReference>
<dbReference type="Gene3D" id="3.90.230.10">
    <property type="entry name" value="Creatinase/methionine aminopeptidase superfamily"/>
    <property type="match status" value="1"/>
</dbReference>
<feature type="binding site" evidence="5">
    <location>
        <position position="182"/>
    </location>
    <ligand>
        <name>substrate</name>
    </ligand>
</feature>
<dbReference type="InterPro" id="IPR000994">
    <property type="entry name" value="Pept_M24"/>
</dbReference>
<keyword evidence="2 5" id="KW-0645">Protease</keyword>
<dbReference type="GO" id="GO:0070006">
    <property type="term" value="F:metalloaminopeptidase activity"/>
    <property type="evidence" value="ECO:0007669"/>
    <property type="project" value="UniProtKB-UniRule"/>
</dbReference>
<feature type="binding site" evidence="5">
    <location>
        <position position="357"/>
    </location>
    <ligand>
        <name>a divalent metal cation</name>
        <dbReference type="ChEBI" id="CHEBI:60240"/>
        <label>1</label>
    </ligand>
</feature>
<feature type="binding site" evidence="5">
    <location>
        <position position="325"/>
    </location>
    <ligand>
        <name>a divalent metal cation</name>
        <dbReference type="ChEBI" id="CHEBI:60240"/>
        <label>2</label>
        <note>catalytic</note>
    </ligand>
</feature>
<keyword evidence="9" id="KW-1185">Reference proteome</keyword>